<dbReference type="EMBL" id="AP018515">
    <property type="protein sequence ID" value="BBC81094.1"/>
    <property type="molecule type" value="Genomic_DNA"/>
</dbReference>
<proteinExistence type="predicted"/>
<keyword evidence="6 8" id="KW-1133">Transmembrane helix</keyword>
<dbReference type="EMBL" id="BAMX01000022">
    <property type="protein sequence ID" value="GAN66458.1"/>
    <property type="molecule type" value="Genomic_DNA"/>
</dbReference>
<evidence type="ECO:0000313" key="11">
    <source>
        <dbReference type="Proteomes" id="UP000032670"/>
    </source>
</evidence>
<evidence type="ECO:0000256" key="1">
    <source>
        <dbReference type="ARBA" id="ARBA00004651"/>
    </source>
</evidence>
<evidence type="ECO:0000256" key="8">
    <source>
        <dbReference type="SAM" id="Phobius"/>
    </source>
</evidence>
<feature type="transmembrane region" description="Helical" evidence="8">
    <location>
        <begin position="337"/>
        <end position="362"/>
    </location>
</feature>
<dbReference type="Proteomes" id="UP000032670">
    <property type="component" value="Unassembled WGS sequence"/>
</dbReference>
<keyword evidence="7 8" id="KW-0472">Membrane</keyword>
<dbReference type="STRING" id="1231341.Abor_022_035"/>
<name>A0A2Z5ZJT8_9PROT</name>
<reference evidence="9 12" key="2">
    <citation type="submission" date="2018-02" db="EMBL/GenBank/DDBJ databases">
        <title>Acetobacter orientalis genome.</title>
        <authorList>
            <person name="Nakashima N."/>
            <person name="Tamura T."/>
        </authorList>
    </citation>
    <scope>NUCLEOTIDE SEQUENCE [LARGE SCALE GENOMIC DNA]</scope>
    <source>
        <strain evidence="9 12">FAN1</strain>
    </source>
</reference>
<sequence>MMRSKAVSFLKGRLLAPLLLLLCAIILRGITFGNPMLEPDEQFYLFAGGRLLQGDLPYVDVWDRKPLGIFLIYSFFHLFGTWRILAYQIGALLSLWGTALIVRNIASRIAPMSGAFMAALLYEIWPNLAGGEGGQSPIFYNGLVTAAIWLIVSRLTYIKESISACRYVGVAVMLLFGLAMQIKYTSIFEGLYAGILLLFFSWQKRKNLYETSMNSLLWISCAILPTVIILFFYWINGYASDWIFANFVSIFERGKPNSHEELLLIKKILLIVLPILFLWPLRRILNIRFAQAQRPIITLLNGWTCFALAGVALFGTWFPHYALPLFPPLVIQTAPLWYAPIGRISIVLVAAIGTFYGQLTLWKHHKHKGNKKAFTQIEQAIISNGGGCFFIYNGPIMLYDALPYCKLSKYQFPSLFYFKSEEHATGMNPENELRRILAQKPQHIITQNPADESENPIIRKELIQTLQKNYSESYAWIRDKRSIVVYTKKNLLPPRSK</sequence>
<evidence type="ECO:0000256" key="5">
    <source>
        <dbReference type="ARBA" id="ARBA00022692"/>
    </source>
</evidence>
<accession>A0A2Z5ZJT8</accession>
<dbReference type="PANTHER" id="PTHR33908">
    <property type="entry name" value="MANNOSYLTRANSFERASE YKCB-RELATED"/>
    <property type="match status" value="1"/>
</dbReference>
<keyword evidence="3 9" id="KW-0328">Glycosyltransferase</keyword>
<keyword evidence="2" id="KW-1003">Cell membrane</keyword>
<keyword evidence="4 9" id="KW-0808">Transferase</keyword>
<dbReference type="GO" id="GO:0009103">
    <property type="term" value="P:lipopolysaccharide biosynthetic process"/>
    <property type="evidence" value="ECO:0007669"/>
    <property type="project" value="UniProtKB-ARBA"/>
</dbReference>
<dbReference type="GO" id="GO:0016763">
    <property type="term" value="F:pentosyltransferase activity"/>
    <property type="evidence" value="ECO:0007669"/>
    <property type="project" value="TreeGrafter"/>
</dbReference>
<dbReference type="PANTHER" id="PTHR33908:SF11">
    <property type="entry name" value="MEMBRANE PROTEIN"/>
    <property type="match status" value="1"/>
</dbReference>
<dbReference type="RefSeq" id="WP_048841503.1">
    <property type="nucleotide sequence ID" value="NZ_BAMX01000022.1"/>
</dbReference>
<feature type="transmembrane region" description="Helical" evidence="8">
    <location>
        <begin position="264"/>
        <end position="285"/>
    </location>
</feature>
<dbReference type="Proteomes" id="UP000270034">
    <property type="component" value="Chromosome"/>
</dbReference>
<dbReference type="InterPro" id="IPR050297">
    <property type="entry name" value="LipidA_mod_glycosyltrf_83"/>
</dbReference>
<feature type="transmembrane region" description="Helical" evidence="8">
    <location>
        <begin position="105"/>
        <end position="125"/>
    </location>
</feature>
<evidence type="ECO:0000256" key="7">
    <source>
        <dbReference type="ARBA" id="ARBA00023136"/>
    </source>
</evidence>
<feature type="transmembrane region" description="Helical" evidence="8">
    <location>
        <begin position="164"/>
        <end position="180"/>
    </location>
</feature>
<protein>
    <submittedName>
        <fullName evidence="9">Dolichyl-phosphate-mannose-protein mannosyltransferase domain protein</fullName>
    </submittedName>
</protein>
<dbReference type="GeneID" id="76204602"/>
<feature type="transmembrane region" description="Helical" evidence="8">
    <location>
        <begin position="186"/>
        <end position="203"/>
    </location>
</feature>
<evidence type="ECO:0000313" key="10">
    <source>
        <dbReference type="EMBL" id="GAN66458.1"/>
    </source>
</evidence>
<evidence type="ECO:0000256" key="6">
    <source>
        <dbReference type="ARBA" id="ARBA00022989"/>
    </source>
</evidence>
<comment type="subcellular location">
    <subcellularLocation>
        <location evidence="1">Cell membrane</location>
        <topology evidence="1">Multi-pass membrane protein</topology>
    </subcellularLocation>
</comment>
<feature type="transmembrane region" description="Helical" evidence="8">
    <location>
        <begin position="215"/>
        <end position="235"/>
    </location>
</feature>
<accession>A0A0D6NLH6</accession>
<dbReference type="KEGG" id="aot:AcetOri_orf04182"/>
<evidence type="ECO:0000256" key="4">
    <source>
        <dbReference type="ARBA" id="ARBA00022679"/>
    </source>
</evidence>
<evidence type="ECO:0000313" key="9">
    <source>
        <dbReference type="EMBL" id="BBC81094.1"/>
    </source>
</evidence>
<keyword evidence="5 8" id="KW-0812">Transmembrane</keyword>
<evidence type="ECO:0000256" key="2">
    <source>
        <dbReference type="ARBA" id="ARBA00022475"/>
    </source>
</evidence>
<organism evidence="9 12">
    <name type="scientific">Acetobacter orientalis</name>
    <dbReference type="NCBI Taxonomy" id="146474"/>
    <lineage>
        <taxon>Bacteria</taxon>
        <taxon>Pseudomonadati</taxon>
        <taxon>Pseudomonadota</taxon>
        <taxon>Alphaproteobacteria</taxon>
        <taxon>Acetobacterales</taxon>
        <taxon>Acetobacteraceae</taxon>
        <taxon>Acetobacter</taxon>
    </lineage>
</organism>
<feature type="transmembrane region" description="Helical" evidence="8">
    <location>
        <begin position="137"/>
        <end position="157"/>
    </location>
</feature>
<reference evidence="10 11" key="1">
    <citation type="submission" date="2012-11" db="EMBL/GenBank/DDBJ databases">
        <title>Whole genome sequence of Acetobacter orientalis 21F-2.</title>
        <authorList>
            <person name="Azuma Y."/>
            <person name="Higashiura N."/>
            <person name="Hirakawa H."/>
            <person name="Matsushita K."/>
        </authorList>
    </citation>
    <scope>NUCLEOTIDE SEQUENCE [LARGE SCALE GENOMIC DNA]</scope>
    <source>
        <strain evidence="10 11">21F-2</strain>
    </source>
</reference>
<evidence type="ECO:0000313" key="12">
    <source>
        <dbReference type="Proteomes" id="UP000270034"/>
    </source>
</evidence>
<dbReference type="GO" id="GO:0005886">
    <property type="term" value="C:plasma membrane"/>
    <property type="evidence" value="ECO:0007669"/>
    <property type="project" value="UniProtKB-SubCell"/>
</dbReference>
<dbReference type="AlphaFoldDB" id="A0A2Z5ZJT8"/>
<keyword evidence="11" id="KW-1185">Reference proteome</keyword>
<feature type="transmembrane region" description="Helical" evidence="8">
    <location>
        <begin position="297"/>
        <end position="317"/>
    </location>
</feature>
<evidence type="ECO:0000256" key="3">
    <source>
        <dbReference type="ARBA" id="ARBA00022676"/>
    </source>
</evidence>
<gene>
    <name evidence="10" type="ORF">Abor_022_035</name>
    <name evidence="9" type="ORF">AcetOrient_orf04182</name>
</gene>